<dbReference type="SUPFAM" id="SSF56219">
    <property type="entry name" value="DNase I-like"/>
    <property type="match status" value="1"/>
</dbReference>
<dbReference type="Proteomes" id="UP000801492">
    <property type="component" value="Unassembled WGS sequence"/>
</dbReference>
<comment type="caution">
    <text evidence="1">The sequence shown here is derived from an EMBL/GenBank/DDBJ whole genome shotgun (WGS) entry which is preliminary data.</text>
</comment>
<keyword evidence="2" id="KW-1185">Reference proteome</keyword>
<accession>A0A8K0GKT9</accession>
<gene>
    <name evidence="1" type="ORF">ILUMI_04763</name>
</gene>
<dbReference type="InterPro" id="IPR036691">
    <property type="entry name" value="Endo/exonu/phosph_ase_sf"/>
</dbReference>
<protein>
    <recommendedName>
        <fullName evidence="3">Endonuclease/exonuclease/phosphatase domain-containing protein</fullName>
    </recommendedName>
</protein>
<proteinExistence type="predicted"/>
<evidence type="ECO:0000313" key="2">
    <source>
        <dbReference type="Proteomes" id="UP000801492"/>
    </source>
</evidence>
<dbReference type="EMBL" id="VTPC01001648">
    <property type="protein sequence ID" value="KAF2901423.1"/>
    <property type="molecule type" value="Genomic_DNA"/>
</dbReference>
<dbReference type="OrthoDB" id="8193560at2759"/>
<dbReference type="AlphaFoldDB" id="A0A8K0GKT9"/>
<sequence length="212" mass="24185">MNKATSTEKSSKEKQIIKIATWNVQGLNKELKLKELVQELEKYDINILAVQKINTKGTAITIFKKYLWCIGGGEQNKLSTGFIIKEEHKDKIIDNRVINERLSMIGIKGKYRKLTILNVHAPTEETDEAAKQTFYDTIEESMNNVASFDMKIIIGDFSGKIGKKEINYKIARKESLHRKSNKNGQRLTVLAAGNRMIIKTTHLKHEDIPKPT</sequence>
<dbReference type="Gene3D" id="3.60.10.10">
    <property type="entry name" value="Endonuclease/exonuclease/phosphatase"/>
    <property type="match status" value="1"/>
</dbReference>
<evidence type="ECO:0008006" key="3">
    <source>
        <dbReference type="Google" id="ProtNLM"/>
    </source>
</evidence>
<reference evidence="1" key="1">
    <citation type="submission" date="2019-08" db="EMBL/GenBank/DDBJ databases">
        <title>The genome of the North American firefly Photinus pyralis.</title>
        <authorList>
            <consortium name="Photinus pyralis genome working group"/>
            <person name="Fallon T.R."/>
            <person name="Sander Lower S.E."/>
            <person name="Weng J.-K."/>
        </authorList>
    </citation>
    <scope>NUCLEOTIDE SEQUENCE</scope>
    <source>
        <strain evidence="1">TRF0915ILg1</strain>
        <tissue evidence="1">Whole body</tissue>
    </source>
</reference>
<name>A0A8K0GKT9_IGNLU</name>
<organism evidence="1 2">
    <name type="scientific">Ignelater luminosus</name>
    <name type="common">Cucubano</name>
    <name type="synonym">Pyrophorus luminosus</name>
    <dbReference type="NCBI Taxonomy" id="2038154"/>
    <lineage>
        <taxon>Eukaryota</taxon>
        <taxon>Metazoa</taxon>
        <taxon>Ecdysozoa</taxon>
        <taxon>Arthropoda</taxon>
        <taxon>Hexapoda</taxon>
        <taxon>Insecta</taxon>
        <taxon>Pterygota</taxon>
        <taxon>Neoptera</taxon>
        <taxon>Endopterygota</taxon>
        <taxon>Coleoptera</taxon>
        <taxon>Polyphaga</taxon>
        <taxon>Elateriformia</taxon>
        <taxon>Elateroidea</taxon>
        <taxon>Elateridae</taxon>
        <taxon>Agrypninae</taxon>
        <taxon>Pyrophorini</taxon>
        <taxon>Ignelater</taxon>
    </lineage>
</organism>
<evidence type="ECO:0000313" key="1">
    <source>
        <dbReference type="EMBL" id="KAF2901423.1"/>
    </source>
</evidence>